<dbReference type="PATRIC" id="fig|626887.3.peg.4105"/>
<proteinExistence type="predicted"/>
<feature type="DNA-binding region" description="H-T-H motif" evidence="4">
    <location>
        <begin position="56"/>
        <end position="75"/>
    </location>
</feature>
<dbReference type="AlphaFoldDB" id="N6WS17"/>
<evidence type="ECO:0000256" key="2">
    <source>
        <dbReference type="ARBA" id="ARBA00023125"/>
    </source>
</evidence>
<dbReference type="InterPro" id="IPR036271">
    <property type="entry name" value="Tet_transcr_reg_TetR-rel_C_sf"/>
</dbReference>
<gene>
    <name evidence="6" type="ORF">J057_20515</name>
</gene>
<dbReference type="InterPro" id="IPR050109">
    <property type="entry name" value="HTH-type_TetR-like_transc_reg"/>
</dbReference>
<dbReference type="InterPro" id="IPR041583">
    <property type="entry name" value="TetR_C_31"/>
</dbReference>
<dbReference type="PANTHER" id="PTHR30055">
    <property type="entry name" value="HTH-TYPE TRANSCRIPTIONAL REGULATOR RUTR"/>
    <property type="match status" value="1"/>
</dbReference>
<feature type="domain" description="HTH tetR-type" evidence="5">
    <location>
        <begin position="33"/>
        <end position="93"/>
    </location>
</feature>
<keyword evidence="3" id="KW-0804">Transcription</keyword>
<comment type="caution">
    <text evidence="6">The sequence shown here is derived from an EMBL/GenBank/DDBJ whole genome shotgun (WGS) entry which is preliminary data.</text>
</comment>
<keyword evidence="1" id="KW-0805">Transcription regulation</keyword>
<dbReference type="SUPFAM" id="SSF46689">
    <property type="entry name" value="Homeodomain-like"/>
    <property type="match status" value="1"/>
</dbReference>
<sequence length="254" mass="28486">MAEKKHFAPSAVGGALQDSIQYRGRKASRAKSEHRRRRILEAALDIAAREGVRGIKHRPVARAAGVPLASTTYYFRDIEELIRDAFMLFAEKANEDLEDFYGHLNALIDVALAQGKLHSDAGRSDIAGNLADYIAGYFGEQLRNYQSTILTEQVFLAEAMREPSLEGLAREYRRAWLNGVEQMLVRLGTANPRRDAALLISVVSGMGYDGLLFRDKFSPQFFRETLERVLSLLLDVRSAVESDYRELESSGTLE</sequence>
<evidence type="ECO:0000313" key="6">
    <source>
        <dbReference type="EMBL" id="ENO13817.1"/>
    </source>
</evidence>
<dbReference type="OrthoDB" id="8982136at2"/>
<dbReference type="GO" id="GO:0003700">
    <property type="term" value="F:DNA-binding transcription factor activity"/>
    <property type="evidence" value="ECO:0007669"/>
    <property type="project" value="TreeGrafter"/>
</dbReference>
<organism evidence="6 7">
    <name type="scientific">Marinobacter nanhaiticus D15-8W</name>
    <dbReference type="NCBI Taxonomy" id="626887"/>
    <lineage>
        <taxon>Bacteria</taxon>
        <taxon>Pseudomonadati</taxon>
        <taxon>Pseudomonadota</taxon>
        <taxon>Gammaproteobacteria</taxon>
        <taxon>Pseudomonadales</taxon>
        <taxon>Marinobacteraceae</taxon>
        <taxon>Marinobacter</taxon>
    </lineage>
</organism>
<dbReference type="GO" id="GO:0000976">
    <property type="term" value="F:transcription cis-regulatory region binding"/>
    <property type="evidence" value="ECO:0007669"/>
    <property type="project" value="TreeGrafter"/>
</dbReference>
<dbReference type="Proteomes" id="UP000013165">
    <property type="component" value="Unassembled WGS sequence"/>
</dbReference>
<dbReference type="PANTHER" id="PTHR30055:SF234">
    <property type="entry name" value="HTH-TYPE TRANSCRIPTIONAL REGULATOR BETI"/>
    <property type="match status" value="1"/>
</dbReference>
<accession>N6WS17</accession>
<dbReference type="EMBL" id="APLQ01000014">
    <property type="protein sequence ID" value="ENO13817.1"/>
    <property type="molecule type" value="Genomic_DNA"/>
</dbReference>
<keyword evidence="7" id="KW-1185">Reference proteome</keyword>
<dbReference type="RefSeq" id="WP_004582038.1">
    <property type="nucleotide sequence ID" value="NZ_AP028878.1"/>
</dbReference>
<name>N6WS17_9GAMM</name>
<evidence type="ECO:0000256" key="4">
    <source>
        <dbReference type="PROSITE-ProRule" id="PRU00335"/>
    </source>
</evidence>
<evidence type="ECO:0000256" key="3">
    <source>
        <dbReference type="ARBA" id="ARBA00023163"/>
    </source>
</evidence>
<dbReference type="Gene3D" id="1.10.357.10">
    <property type="entry name" value="Tetracycline Repressor, domain 2"/>
    <property type="match status" value="1"/>
</dbReference>
<dbReference type="SUPFAM" id="SSF48498">
    <property type="entry name" value="Tetracyclin repressor-like, C-terminal domain"/>
    <property type="match status" value="1"/>
</dbReference>
<dbReference type="InterPro" id="IPR001647">
    <property type="entry name" value="HTH_TetR"/>
</dbReference>
<keyword evidence="2 4" id="KW-0238">DNA-binding</keyword>
<evidence type="ECO:0000256" key="1">
    <source>
        <dbReference type="ARBA" id="ARBA00023015"/>
    </source>
</evidence>
<evidence type="ECO:0000259" key="5">
    <source>
        <dbReference type="PROSITE" id="PS50977"/>
    </source>
</evidence>
<protein>
    <submittedName>
        <fullName evidence="6">TetR family transcriptional regulator</fullName>
    </submittedName>
</protein>
<evidence type="ECO:0000313" key="7">
    <source>
        <dbReference type="Proteomes" id="UP000013165"/>
    </source>
</evidence>
<dbReference type="HOGENOM" id="CLU_069356_21_1_6"/>
<dbReference type="PROSITE" id="PS50977">
    <property type="entry name" value="HTH_TETR_2"/>
    <property type="match status" value="1"/>
</dbReference>
<dbReference type="Pfam" id="PF17940">
    <property type="entry name" value="TetR_C_31"/>
    <property type="match status" value="1"/>
</dbReference>
<dbReference type="InterPro" id="IPR009057">
    <property type="entry name" value="Homeodomain-like_sf"/>
</dbReference>
<dbReference type="STRING" id="626887.J057_20515"/>
<dbReference type="eggNOG" id="COG3226">
    <property type="taxonomic scope" value="Bacteria"/>
</dbReference>
<reference evidence="6 7" key="1">
    <citation type="journal article" date="2013" name="Genome Announc.">
        <title>Genome Sequence of the Polycyclic Aromatic Hydrocarbon-Degrading Bacterium Strain Marinobacter nanhaiticus D15-8WT.</title>
        <authorList>
            <person name="Cui Z."/>
            <person name="Gao W."/>
            <person name="Li Q."/>
            <person name="Xu G."/>
            <person name="Zheng L."/>
        </authorList>
    </citation>
    <scope>NUCLEOTIDE SEQUENCE [LARGE SCALE GENOMIC DNA]</scope>
    <source>
        <strain evidence="6 7">D15-8W</strain>
    </source>
</reference>